<proteinExistence type="predicted"/>
<dbReference type="Proteomes" id="UP001157091">
    <property type="component" value="Unassembled WGS sequence"/>
</dbReference>
<evidence type="ECO:0000313" key="2">
    <source>
        <dbReference type="Proteomes" id="UP001157091"/>
    </source>
</evidence>
<comment type="caution">
    <text evidence="1">The sequence shown here is derived from an EMBL/GenBank/DDBJ whole genome shotgun (WGS) entry which is preliminary data.</text>
</comment>
<sequence>MQSFSGTHAYDPAHVVDRFELAAGEPLLGGELEAVRRYVDGMFTFEIETGSCPRCEGPLDVETAAGSRVTTCRCVPICTECGLDEALGEIGEWSSTSSCGRWTETRCSRG</sequence>
<evidence type="ECO:0000313" key="1">
    <source>
        <dbReference type="EMBL" id="GMA24678.1"/>
    </source>
</evidence>
<name>A0ABQ6I3D3_9MICO</name>
<reference evidence="2" key="1">
    <citation type="journal article" date="2019" name="Int. J. Syst. Evol. Microbiol.">
        <title>The Global Catalogue of Microorganisms (GCM) 10K type strain sequencing project: providing services to taxonomists for standard genome sequencing and annotation.</title>
        <authorList>
            <consortium name="The Broad Institute Genomics Platform"/>
            <consortium name="The Broad Institute Genome Sequencing Center for Infectious Disease"/>
            <person name="Wu L."/>
            <person name="Ma J."/>
        </authorList>
    </citation>
    <scope>NUCLEOTIDE SEQUENCE [LARGE SCALE GENOMIC DNA]</scope>
    <source>
        <strain evidence="2">NBRC 106348</strain>
    </source>
</reference>
<protein>
    <submittedName>
        <fullName evidence="1">Uncharacterized protein</fullName>
    </submittedName>
</protein>
<dbReference type="EMBL" id="BSUK01000001">
    <property type="protein sequence ID" value="GMA24678.1"/>
    <property type="molecule type" value="Genomic_DNA"/>
</dbReference>
<accession>A0ABQ6I3D3</accession>
<organism evidence="1 2">
    <name type="scientific">Luteimicrobium album</name>
    <dbReference type="NCBI Taxonomy" id="1054550"/>
    <lineage>
        <taxon>Bacteria</taxon>
        <taxon>Bacillati</taxon>
        <taxon>Actinomycetota</taxon>
        <taxon>Actinomycetes</taxon>
        <taxon>Micrococcales</taxon>
        <taxon>Luteimicrobium</taxon>
    </lineage>
</organism>
<dbReference type="RefSeq" id="WP_284293425.1">
    <property type="nucleotide sequence ID" value="NZ_BSUK01000001.1"/>
</dbReference>
<keyword evidence="2" id="KW-1185">Reference proteome</keyword>
<gene>
    <name evidence="1" type="ORF">GCM10025864_24370</name>
</gene>